<dbReference type="Proteomes" id="UP001054837">
    <property type="component" value="Unassembled WGS sequence"/>
</dbReference>
<organism evidence="1 2">
    <name type="scientific">Caerostris darwini</name>
    <dbReference type="NCBI Taxonomy" id="1538125"/>
    <lineage>
        <taxon>Eukaryota</taxon>
        <taxon>Metazoa</taxon>
        <taxon>Ecdysozoa</taxon>
        <taxon>Arthropoda</taxon>
        <taxon>Chelicerata</taxon>
        <taxon>Arachnida</taxon>
        <taxon>Araneae</taxon>
        <taxon>Araneomorphae</taxon>
        <taxon>Entelegynae</taxon>
        <taxon>Araneoidea</taxon>
        <taxon>Araneidae</taxon>
        <taxon>Caerostris</taxon>
    </lineage>
</organism>
<proteinExistence type="predicted"/>
<accession>A0AAV4US99</accession>
<protein>
    <submittedName>
        <fullName evidence="1">Uncharacterized protein</fullName>
    </submittedName>
</protein>
<gene>
    <name evidence="1" type="ORF">CDAR_22271</name>
</gene>
<keyword evidence="2" id="KW-1185">Reference proteome</keyword>
<dbReference type="AlphaFoldDB" id="A0AAV4US99"/>
<comment type="caution">
    <text evidence="1">The sequence shown here is derived from an EMBL/GenBank/DDBJ whole genome shotgun (WGS) entry which is preliminary data.</text>
</comment>
<dbReference type="EMBL" id="BPLQ01011855">
    <property type="protein sequence ID" value="GIY60791.1"/>
    <property type="molecule type" value="Genomic_DNA"/>
</dbReference>
<evidence type="ECO:0000313" key="2">
    <source>
        <dbReference type="Proteomes" id="UP001054837"/>
    </source>
</evidence>
<reference evidence="1 2" key="1">
    <citation type="submission" date="2021-06" db="EMBL/GenBank/DDBJ databases">
        <title>Caerostris darwini draft genome.</title>
        <authorList>
            <person name="Kono N."/>
            <person name="Arakawa K."/>
        </authorList>
    </citation>
    <scope>NUCLEOTIDE SEQUENCE [LARGE SCALE GENOMIC DNA]</scope>
</reference>
<sequence>MDMEKNPKIMPSYLINAKFLMRPRDFKHECREAEFCSAYGLNHGGMVTANCLNECLVAKMVPPLPFRFPFCATLHPPYSALSHKIYFLKNHSCLSPLPIFSPSGGGGGGLGSF</sequence>
<evidence type="ECO:0000313" key="1">
    <source>
        <dbReference type="EMBL" id="GIY60791.1"/>
    </source>
</evidence>
<name>A0AAV4US99_9ARAC</name>